<keyword evidence="2" id="KW-1185">Reference proteome</keyword>
<gene>
    <name evidence="1" type="ORF">HC031_23355</name>
</gene>
<accession>A0ABX0Y3N7</accession>
<reference evidence="1 2" key="1">
    <citation type="submission" date="2020-03" db="EMBL/GenBank/DDBJ databases">
        <title>WGS of the type strain of Planosporangium spp.</title>
        <authorList>
            <person name="Thawai C."/>
        </authorList>
    </citation>
    <scope>NUCLEOTIDE SEQUENCE [LARGE SCALE GENOMIC DNA]</scope>
    <source>
        <strain evidence="1 2">TBRC 5610</strain>
    </source>
</reference>
<evidence type="ECO:0000313" key="2">
    <source>
        <dbReference type="Proteomes" id="UP000722989"/>
    </source>
</evidence>
<dbReference type="EMBL" id="JAATVY010000020">
    <property type="protein sequence ID" value="NJC72633.1"/>
    <property type="molecule type" value="Genomic_DNA"/>
</dbReference>
<name>A0ABX0Y3N7_9ACTN</name>
<proteinExistence type="predicted"/>
<evidence type="ECO:0000313" key="1">
    <source>
        <dbReference type="EMBL" id="NJC72633.1"/>
    </source>
</evidence>
<protein>
    <submittedName>
        <fullName evidence="1">Flavin reductase</fullName>
    </submittedName>
</protein>
<dbReference type="Proteomes" id="UP000722989">
    <property type="component" value="Unassembled WGS sequence"/>
</dbReference>
<sequence length="76" mass="8434">MTSLHTPILPRWICAACARAWPCPTRRGQLSAAYDRAPACLALVMASRFVEASEDLHDVPAGELRVRFLGWLRGAR</sequence>
<comment type="caution">
    <text evidence="1">The sequence shown here is derived from an EMBL/GenBank/DDBJ whole genome shotgun (WGS) entry which is preliminary data.</text>
</comment>
<organism evidence="1 2">
    <name type="scientific">Planosporangium thailandense</name>
    <dbReference type="NCBI Taxonomy" id="765197"/>
    <lineage>
        <taxon>Bacteria</taxon>
        <taxon>Bacillati</taxon>
        <taxon>Actinomycetota</taxon>
        <taxon>Actinomycetes</taxon>
        <taxon>Micromonosporales</taxon>
        <taxon>Micromonosporaceae</taxon>
        <taxon>Planosporangium</taxon>
    </lineage>
</organism>